<dbReference type="GO" id="GO:0005737">
    <property type="term" value="C:cytoplasm"/>
    <property type="evidence" value="ECO:0007669"/>
    <property type="project" value="TreeGrafter"/>
</dbReference>
<dbReference type="InterPro" id="IPR006162">
    <property type="entry name" value="Ppantetheine_attach_site"/>
</dbReference>
<name>A0A3D9KK59_9BACL</name>
<dbReference type="InterPro" id="IPR016039">
    <property type="entry name" value="Thiolase-like"/>
</dbReference>
<evidence type="ECO:0000256" key="6">
    <source>
        <dbReference type="ARBA" id="ARBA00022679"/>
    </source>
</evidence>
<dbReference type="NCBIfam" id="TIGR01733">
    <property type="entry name" value="AA-adenyl-dom"/>
    <property type="match status" value="1"/>
</dbReference>
<evidence type="ECO:0000256" key="4">
    <source>
        <dbReference type="ARBA" id="ARBA00022553"/>
    </source>
</evidence>
<evidence type="ECO:0000259" key="11">
    <source>
        <dbReference type="PROSITE" id="PS52004"/>
    </source>
</evidence>
<evidence type="ECO:0000256" key="8">
    <source>
        <dbReference type="ARBA" id="ARBA00023194"/>
    </source>
</evidence>
<dbReference type="InterPro" id="IPR023213">
    <property type="entry name" value="CAT-like_dom_sf"/>
</dbReference>
<dbReference type="PROSITE" id="PS00012">
    <property type="entry name" value="PHOSPHOPANTETHEINE"/>
    <property type="match status" value="1"/>
</dbReference>
<dbReference type="SUPFAM" id="SSF53901">
    <property type="entry name" value="Thiolase-like"/>
    <property type="match status" value="1"/>
</dbReference>
<keyword evidence="3" id="KW-0596">Phosphopantetheine</keyword>
<comment type="caution">
    <text evidence="12">The sequence shown here is derived from an EMBL/GenBank/DDBJ whole genome shotgun (WGS) entry which is preliminary data.</text>
</comment>
<dbReference type="EMBL" id="QRDZ01000003">
    <property type="protein sequence ID" value="RED86537.1"/>
    <property type="molecule type" value="Genomic_DNA"/>
</dbReference>
<dbReference type="PROSITE" id="PS00606">
    <property type="entry name" value="KS3_1"/>
    <property type="match status" value="1"/>
</dbReference>
<dbReference type="Gene3D" id="2.30.38.10">
    <property type="entry name" value="Luciferase, Domain 3"/>
    <property type="match status" value="1"/>
</dbReference>
<dbReference type="SUPFAM" id="SSF47336">
    <property type="entry name" value="ACP-like"/>
    <property type="match status" value="2"/>
</dbReference>
<dbReference type="SMART" id="SM00825">
    <property type="entry name" value="PKS_KS"/>
    <property type="match status" value="1"/>
</dbReference>
<protein>
    <submittedName>
        <fullName evidence="12">Amino acid adenylation domain-containing protein</fullName>
    </submittedName>
</protein>
<evidence type="ECO:0000256" key="1">
    <source>
        <dbReference type="ARBA" id="ARBA00001957"/>
    </source>
</evidence>
<dbReference type="CDD" id="cd00833">
    <property type="entry name" value="PKS"/>
    <property type="match status" value="1"/>
</dbReference>
<dbReference type="GO" id="GO:0004315">
    <property type="term" value="F:3-oxoacyl-[acyl-carrier-protein] synthase activity"/>
    <property type="evidence" value="ECO:0007669"/>
    <property type="project" value="InterPro"/>
</dbReference>
<evidence type="ECO:0000313" key="13">
    <source>
        <dbReference type="Proteomes" id="UP000256977"/>
    </source>
</evidence>
<dbReference type="RefSeq" id="WP_116059648.1">
    <property type="nucleotide sequence ID" value="NZ_QRDZ01000003.1"/>
</dbReference>
<keyword evidence="7" id="KW-0677">Repeat</keyword>
<evidence type="ECO:0000256" key="3">
    <source>
        <dbReference type="ARBA" id="ARBA00022450"/>
    </source>
</evidence>
<evidence type="ECO:0000256" key="9">
    <source>
        <dbReference type="ARBA" id="ARBA00023268"/>
    </source>
</evidence>
<dbReference type="PANTHER" id="PTHR45527:SF1">
    <property type="entry name" value="FATTY ACID SYNTHASE"/>
    <property type="match status" value="1"/>
</dbReference>
<evidence type="ECO:0000256" key="5">
    <source>
        <dbReference type="ARBA" id="ARBA00022598"/>
    </source>
</evidence>
<keyword evidence="13" id="KW-1185">Reference proteome</keyword>
<reference evidence="12 13" key="1">
    <citation type="submission" date="2018-07" db="EMBL/GenBank/DDBJ databases">
        <title>Genomic Encyclopedia of Type Strains, Phase III (KMG-III): the genomes of soil and plant-associated and newly described type strains.</title>
        <authorList>
            <person name="Whitman W."/>
        </authorList>
    </citation>
    <scope>NUCLEOTIDE SEQUENCE [LARGE SCALE GENOMIC DNA]</scope>
    <source>
        <strain evidence="12 13">CECT 7287</strain>
    </source>
</reference>
<dbReference type="PROSITE" id="PS00455">
    <property type="entry name" value="AMP_BINDING"/>
    <property type="match status" value="1"/>
</dbReference>
<dbReference type="InterPro" id="IPR000873">
    <property type="entry name" value="AMP-dep_synth/lig_dom"/>
</dbReference>
<dbReference type="Gene3D" id="3.40.50.980">
    <property type="match status" value="2"/>
</dbReference>
<dbReference type="Pfam" id="PF13193">
    <property type="entry name" value="AMP-binding_C"/>
    <property type="match status" value="1"/>
</dbReference>
<dbReference type="SUPFAM" id="SSF56801">
    <property type="entry name" value="Acetyl-CoA synthetase-like"/>
    <property type="match status" value="1"/>
</dbReference>
<dbReference type="Gene3D" id="3.40.47.10">
    <property type="match status" value="1"/>
</dbReference>
<dbReference type="Pfam" id="PF00550">
    <property type="entry name" value="PP-binding"/>
    <property type="match status" value="2"/>
</dbReference>
<dbReference type="Pfam" id="PF00109">
    <property type="entry name" value="ketoacyl-synt"/>
    <property type="match status" value="1"/>
</dbReference>
<dbReference type="GO" id="GO:0006633">
    <property type="term" value="P:fatty acid biosynthetic process"/>
    <property type="evidence" value="ECO:0007669"/>
    <property type="project" value="InterPro"/>
</dbReference>
<feature type="domain" description="Ketosynthase family 3 (KS3)" evidence="11">
    <location>
        <begin position="24"/>
        <end position="450"/>
    </location>
</feature>
<dbReference type="InterPro" id="IPR009081">
    <property type="entry name" value="PP-bd_ACP"/>
</dbReference>
<dbReference type="Proteomes" id="UP000256977">
    <property type="component" value="Unassembled WGS sequence"/>
</dbReference>
<dbReference type="FunFam" id="3.40.50.980:FF:000001">
    <property type="entry name" value="Non-ribosomal peptide synthetase"/>
    <property type="match status" value="1"/>
</dbReference>
<organism evidence="12 13">
    <name type="scientific">Cohnella phaseoli</name>
    <dbReference type="NCBI Taxonomy" id="456490"/>
    <lineage>
        <taxon>Bacteria</taxon>
        <taxon>Bacillati</taxon>
        <taxon>Bacillota</taxon>
        <taxon>Bacilli</taxon>
        <taxon>Bacillales</taxon>
        <taxon>Paenibacillaceae</taxon>
        <taxon>Cohnella</taxon>
    </lineage>
</organism>
<dbReference type="FunFam" id="3.40.50.12780:FF:000012">
    <property type="entry name" value="Non-ribosomal peptide synthetase"/>
    <property type="match status" value="1"/>
</dbReference>
<dbReference type="GO" id="GO:0016874">
    <property type="term" value="F:ligase activity"/>
    <property type="evidence" value="ECO:0007669"/>
    <property type="project" value="UniProtKB-KW"/>
</dbReference>
<dbReference type="FunFam" id="3.30.300.30:FF:000010">
    <property type="entry name" value="Enterobactin synthetase component F"/>
    <property type="match status" value="1"/>
</dbReference>
<evidence type="ECO:0000259" key="10">
    <source>
        <dbReference type="PROSITE" id="PS50075"/>
    </source>
</evidence>
<dbReference type="InterPro" id="IPR018201">
    <property type="entry name" value="Ketoacyl_synth_AS"/>
</dbReference>
<dbReference type="Gene3D" id="3.30.559.30">
    <property type="entry name" value="Nonribosomal peptide synthetase, condensation domain"/>
    <property type="match status" value="1"/>
</dbReference>
<keyword evidence="6" id="KW-0808">Transferase</keyword>
<dbReference type="OrthoDB" id="9765680at2"/>
<dbReference type="FunFam" id="2.30.38.10:FF:000001">
    <property type="entry name" value="Non-ribosomal peptide synthetase PvdI"/>
    <property type="match status" value="1"/>
</dbReference>
<dbReference type="InterPro" id="IPR025110">
    <property type="entry name" value="AMP-bd_C"/>
</dbReference>
<dbReference type="InterPro" id="IPR020841">
    <property type="entry name" value="PKS_Beta-ketoAc_synthase_dom"/>
</dbReference>
<evidence type="ECO:0000256" key="2">
    <source>
        <dbReference type="ARBA" id="ARBA00006432"/>
    </source>
</evidence>
<dbReference type="Pfam" id="PF22621">
    <property type="entry name" value="CurL-like_PKS_C"/>
    <property type="match status" value="1"/>
</dbReference>
<dbReference type="PROSITE" id="PS50075">
    <property type="entry name" value="CARRIER"/>
    <property type="match status" value="2"/>
</dbReference>
<dbReference type="Pfam" id="PF02801">
    <property type="entry name" value="Ketoacyl-synt_C"/>
    <property type="match status" value="1"/>
</dbReference>
<keyword evidence="8" id="KW-0045">Antibiotic biosynthesis</keyword>
<keyword evidence="4" id="KW-0597">Phosphoprotein</keyword>
<feature type="domain" description="Carrier" evidence="10">
    <location>
        <begin position="1719"/>
        <end position="1793"/>
    </location>
</feature>
<dbReference type="PROSITE" id="PS52004">
    <property type="entry name" value="KS3_2"/>
    <property type="match status" value="1"/>
</dbReference>
<dbReference type="GO" id="GO:0031177">
    <property type="term" value="F:phosphopantetheine binding"/>
    <property type="evidence" value="ECO:0007669"/>
    <property type="project" value="InterPro"/>
</dbReference>
<dbReference type="Gene3D" id="3.30.559.10">
    <property type="entry name" value="Chloramphenicol acetyltransferase-like domain"/>
    <property type="match status" value="1"/>
</dbReference>
<dbReference type="SUPFAM" id="SSF52777">
    <property type="entry name" value="CoA-dependent acyltransferases"/>
    <property type="match status" value="2"/>
</dbReference>
<dbReference type="Gene3D" id="3.30.300.30">
    <property type="match status" value="1"/>
</dbReference>
<dbReference type="PANTHER" id="PTHR45527">
    <property type="entry name" value="NONRIBOSOMAL PEPTIDE SYNTHETASE"/>
    <property type="match status" value="1"/>
</dbReference>
<sequence length="1808" mass="201452">MLQFQSIRLRDEEEDAIEISEVSNRDIAIIGMSAKLPHARTLEQFWENLEQGLDCIGPLPENRLRDIEDYMHRLRLDRNSAKLLECAYLDEISSFDYSFFRLSPKEASLMNPNQRLFLQTAWQTIEDAGYGGEALRGSRTGVFLGYNADSFHDYKRMIEALDPQSLRLAIPGNLSSMIASRIAYLLDFKGPALMVDTACSSSLVAVHLACQAIRSGECELALAGSSKLYTFPVDLGISVGIASADGRAKPFDERADGTGGGEGVIGVLLKPLQQAIDDGDSIYAVIKGSATNQDGSSVGITAPNAAAQEDVIVRAWRDANVEPATISCIEAHGTGTVLGDPIEIEGITRAFRNSTEANQFCAIGSIKSNIGHLDHAAGIAGLLKAALSLKKRTIPPTIHFTQPNSAIDFIRSPVYINDRARKWEATDGPRRTGVSAFGMSGTNCHVILEESPQARDEARPDETQHSSVFVLSAKSRDSLLRMIGDYISFLYQESAERLSVRDICFTSSVGRGHYDYRIACVVQDVPELSRKLEQIQFMSSSPAASVNLAQAASVRGIYIGSKLRTAWELPEDPEEAEAGLAEAATEIRLARKYAQGSDIDWPGVYAGEQRKRLHLPAYSFQPHRCWIQPSAAGTDLNPTVLAPVAATAAAETETAAQASASRVKLAGKDSGEYEPLEDSIGQIVGKILGFETIDVTEHFYQLGGDSIIAMQVVHEIERLLGVPITITDVLQQGTVLNLARFVKQDKSDSASADKLQPLAPADAQMAYPVSSAQKRLLLLDRLQTSSTNYNLSEALRLRGKLDRGRLEKTLRQLVARHESLRSSFHFYGGDPVQRIHDEITIEIAWEEASEDEIDARIRQCIRPYDLSGAPLFRVFAFELGREEYVLLFDMHHIISDGTSMGILIREFVALYDGRQLSPLPLQYKDYSVWEQQALQSVELDRQKRFWLEALSGELPILDLPTDFVRPPIKSERGHTIFFEIEDKLAQQLKQFAREANTSLFMVMMSVYQILLSKYSGNGEIAVGTPIAGRLHPDLGALVGMFINTLVFMNKPAPNKTYEQFLGEVKAYSLQAYRNQDFPFDDLVRELGFTDLSRNPIFDTMFIMQNLKMPGMTGEHFELSSHPIVSSTAKFDLMVQAVERGNCIELIVEYCTDLFKQQTIEQMMEHYIELLKQCSAYPQTAIGELNMLTERQWRRMTLEFNEMSGEYDESLMIHQMFERQARLNPTQPAVELEERSITYGELNERANQLARLLRSKGVQADEVVGVLTYPSPEMMIGIMAVLKAGGAYLPIDPEYPEARKSFMLNNCRAGIVLTNAAEAWNPGEDKEVLNLLDDSLYNGDESDLQPVQTARDLMYVIYTSGSTGDPKGVMIEHRSFHNFAYTMNRHCGETFGPHDRGLSVTNISFDVSVCELFMPLVFGGTLVLYDMRNFVNVKPLVETMVNKQITFAYIPPTILSAVARDLAEHPDKVRLNKMLVGVEPIKDTVLERFIELNPAMSVVNGYGPTETTICSNMYVYRSRSPEGKNVPIGRPLYNNQAYILGAGDLPVPIGVAGELCISGKGLARGYIHRPDLTASSFVEHPWIPGERMYRTGDLAKWLPDGNAVYLGRMDRQVKIRGYRIELGEVEIQLLKCPSIREVVVTAEAEEEGAGYSHLCAYFVADAELSLNTLREAVLKDLPSFMIPSYFVQIDEMPLTSNGKIDRKALPHLEGRKSHLESYEGPTNELEEQIAAIWREVLNLDKIGINDSFFDLGGQSIQAVRVQIELEDRGFPMDGLNIVEHNTIKALATHMEQLTKSQEGKEERHDNEYE</sequence>
<dbReference type="InterPro" id="IPR020806">
    <property type="entry name" value="PKS_PP-bd"/>
</dbReference>
<dbReference type="InterPro" id="IPR036736">
    <property type="entry name" value="ACP-like_sf"/>
</dbReference>
<keyword evidence="9" id="KW-0511">Multifunctional enzyme</keyword>
<comment type="cofactor">
    <cofactor evidence="1">
        <name>pantetheine 4'-phosphate</name>
        <dbReference type="ChEBI" id="CHEBI:47942"/>
    </cofactor>
</comment>
<gene>
    <name evidence="12" type="ORF">DFP98_103392</name>
</gene>
<dbReference type="SMART" id="SM00823">
    <property type="entry name" value="PKS_PP"/>
    <property type="match status" value="2"/>
</dbReference>
<dbReference type="InterPro" id="IPR020845">
    <property type="entry name" value="AMP-binding_CS"/>
</dbReference>
<dbReference type="InterPro" id="IPR001242">
    <property type="entry name" value="Condensation_dom"/>
</dbReference>
<dbReference type="Pfam" id="PF00668">
    <property type="entry name" value="Condensation"/>
    <property type="match status" value="1"/>
</dbReference>
<evidence type="ECO:0000256" key="7">
    <source>
        <dbReference type="ARBA" id="ARBA00022737"/>
    </source>
</evidence>
<keyword evidence="5" id="KW-0436">Ligase</keyword>
<feature type="domain" description="Carrier" evidence="10">
    <location>
        <begin position="671"/>
        <end position="746"/>
    </location>
</feature>
<dbReference type="GO" id="GO:0044550">
    <property type="term" value="P:secondary metabolite biosynthetic process"/>
    <property type="evidence" value="ECO:0007669"/>
    <property type="project" value="UniProtKB-ARBA"/>
</dbReference>
<dbReference type="InterPro" id="IPR045851">
    <property type="entry name" value="AMP-bd_C_sf"/>
</dbReference>
<dbReference type="GO" id="GO:0043041">
    <property type="term" value="P:amino acid activation for nonribosomal peptide biosynthetic process"/>
    <property type="evidence" value="ECO:0007669"/>
    <property type="project" value="TreeGrafter"/>
</dbReference>
<dbReference type="InterPro" id="IPR010071">
    <property type="entry name" value="AA_adenyl_dom"/>
</dbReference>
<dbReference type="Pfam" id="PF00501">
    <property type="entry name" value="AMP-binding"/>
    <property type="match status" value="1"/>
</dbReference>
<dbReference type="GO" id="GO:0017000">
    <property type="term" value="P:antibiotic biosynthetic process"/>
    <property type="evidence" value="ECO:0007669"/>
    <property type="project" value="UniProtKB-KW"/>
</dbReference>
<dbReference type="Gene3D" id="1.10.1240.100">
    <property type="match status" value="1"/>
</dbReference>
<comment type="similarity">
    <text evidence="2">Belongs to the ATP-dependent AMP-binding enzyme family.</text>
</comment>
<evidence type="ECO:0000313" key="12">
    <source>
        <dbReference type="EMBL" id="RED86537.1"/>
    </source>
</evidence>
<dbReference type="InterPro" id="IPR014030">
    <property type="entry name" value="Ketoacyl_synth_N"/>
</dbReference>
<accession>A0A3D9KK59</accession>
<dbReference type="Gene3D" id="1.10.1200.10">
    <property type="entry name" value="ACP-like"/>
    <property type="match status" value="2"/>
</dbReference>
<proteinExistence type="inferred from homology"/>
<dbReference type="CDD" id="cd19531">
    <property type="entry name" value="LCL_NRPS-like"/>
    <property type="match status" value="1"/>
</dbReference>
<dbReference type="InterPro" id="IPR014031">
    <property type="entry name" value="Ketoacyl_synth_C"/>
</dbReference>
<dbReference type="SMART" id="SM01294">
    <property type="entry name" value="PKS_PP_betabranch"/>
    <property type="match status" value="1"/>
</dbReference>